<dbReference type="InterPro" id="IPR000914">
    <property type="entry name" value="SBP_5_dom"/>
</dbReference>
<dbReference type="Gene3D" id="3.40.190.10">
    <property type="entry name" value="Periplasmic binding protein-like II"/>
    <property type="match status" value="1"/>
</dbReference>
<dbReference type="GO" id="GO:1904680">
    <property type="term" value="F:peptide transmembrane transporter activity"/>
    <property type="evidence" value="ECO:0007669"/>
    <property type="project" value="TreeGrafter"/>
</dbReference>
<dbReference type="InterPro" id="IPR030678">
    <property type="entry name" value="Peptide/Ni-bd"/>
</dbReference>
<keyword evidence="1" id="KW-0732">Signal</keyword>
<organism evidence="3">
    <name type="scientific">marine metagenome</name>
    <dbReference type="NCBI Taxonomy" id="408172"/>
    <lineage>
        <taxon>unclassified sequences</taxon>
        <taxon>metagenomes</taxon>
        <taxon>ecological metagenomes</taxon>
    </lineage>
</organism>
<dbReference type="PANTHER" id="PTHR30290:SF38">
    <property type="entry name" value="D,D-DIPEPTIDE-BINDING PERIPLASMIC PROTEIN DDPA-RELATED"/>
    <property type="match status" value="1"/>
</dbReference>
<proteinExistence type="predicted"/>
<evidence type="ECO:0000313" key="3">
    <source>
        <dbReference type="EMBL" id="SUZ75263.1"/>
    </source>
</evidence>
<evidence type="ECO:0000259" key="2">
    <source>
        <dbReference type="Pfam" id="PF00496"/>
    </source>
</evidence>
<reference evidence="3" key="1">
    <citation type="submission" date="2018-05" db="EMBL/GenBank/DDBJ databases">
        <authorList>
            <person name="Lanie J.A."/>
            <person name="Ng W.-L."/>
            <person name="Kazmierczak K.M."/>
            <person name="Andrzejewski T.M."/>
            <person name="Davidsen T.M."/>
            <person name="Wayne K.J."/>
            <person name="Tettelin H."/>
            <person name="Glass J.I."/>
            <person name="Rusch D."/>
            <person name="Podicherti R."/>
            <person name="Tsui H.-C.T."/>
            <person name="Winkler M.E."/>
        </authorList>
    </citation>
    <scope>NUCLEOTIDE SEQUENCE</scope>
</reference>
<dbReference type="PANTHER" id="PTHR30290">
    <property type="entry name" value="PERIPLASMIC BINDING COMPONENT OF ABC TRANSPORTER"/>
    <property type="match status" value="1"/>
</dbReference>
<dbReference type="EMBL" id="UINC01001238">
    <property type="protein sequence ID" value="SUZ75263.1"/>
    <property type="molecule type" value="Genomic_DNA"/>
</dbReference>
<dbReference type="PIRSF" id="PIRSF002741">
    <property type="entry name" value="MppA"/>
    <property type="match status" value="1"/>
</dbReference>
<dbReference type="Pfam" id="PF00496">
    <property type="entry name" value="SBP_bac_5"/>
    <property type="match status" value="1"/>
</dbReference>
<dbReference type="GO" id="GO:0015833">
    <property type="term" value="P:peptide transport"/>
    <property type="evidence" value="ECO:0007669"/>
    <property type="project" value="TreeGrafter"/>
</dbReference>
<evidence type="ECO:0000256" key="1">
    <source>
        <dbReference type="ARBA" id="ARBA00022729"/>
    </source>
</evidence>
<dbReference type="PROSITE" id="PS51257">
    <property type="entry name" value="PROKAR_LIPOPROTEIN"/>
    <property type="match status" value="1"/>
</dbReference>
<sequence>MELFSFKRLLVIGAAALAIGCSSSATPSPDTNVSDGVPVAMPTAVVAPAPSGLAGGTLKVVADSQIPHRDIHQEVQETLTALGPGLAYSRLLRLRSGQGAKQPNLLLECDLCQSWELNEDLAFVFKLRPGIKWQNIAPVNSRFLNAEDVVFSLDRLKTPGWPNAALLSSIGNAWAIDALTLKVELNLEDADALLALADGHAKIVAREVVAMYGDLKDAPVVGTGPWVWQKTGPGENMVFVRNDNYFEEGLPFLDQLEVTVMRTAPLADPSGTVESDKVGAFRAGLVDVLSVGPVEWDMVRQGEPDFQSVVSRRSGSGVVLAINSQKPNLKEAAVRQAVFQAIDPWDYLDTVWSGQGFASVGIPVREADWLLQRSEMRQNFFADPGKARQLLIDSGQRLPVKLEVAVRIERTGGENIALEERLLTDLTSVGFKPELRRMNPVQFDDLVMGPARDFQLAVGALPPTSTTNSYLFGLLHSQGQWNLAGHDDVPLDAMIEAQAAEFDDAERRVKLVEIQRRVLDQAYLFSPVTAASRWVFSNDLKGFEPNTALSEYNFWSRTWLDR</sequence>
<dbReference type="GO" id="GO:0042597">
    <property type="term" value="C:periplasmic space"/>
    <property type="evidence" value="ECO:0007669"/>
    <property type="project" value="UniProtKB-ARBA"/>
</dbReference>
<gene>
    <name evidence="3" type="ORF">METZ01_LOCUS28117</name>
</gene>
<dbReference type="InterPro" id="IPR039424">
    <property type="entry name" value="SBP_5"/>
</dbReference>
<accession>A0A381QC86</accession>
<dbReference type="Gene3D" id="3.10.105.10">
    <property type="entry name" value="Dipeptide-binding Protein, Domain 3"/>
    <property type="match status" value="1"/>
</dbReference>
<dbReference type="AlphaFoldDB" id="A0A381QC86"/>
<dbReference type="GO" id="GO:0043190">
    <property type="term" value="C:ATP-binding cassette (ABC) transporter complex"/>
    <property type="evidence" value="ECO:0007669"/>
    <property type="project" value="InterPro"/>
</dbReference>
<feature type="domain" description="Solute-binding protein family 5" evidence="2">
    <location>
        <begin position="110"/>
        <end position="477"/>
    </location>
</feature>
<name>A0A381QC86_9ZZZZ</name>
<protein>
    <recommendedName>
        <fullName evidence="2">Solute-binding protein family 5 domain-containing protein</fullName>
    </recommendedName>
</protein>
<dbReference type="SUPFAM" id="SSF53850">
    <property type="entry name" value="Periplasmic binding protein-like II"/>
    <property type="match status" value="1"/>
</dbReference>
<dbReference type="CDD" id="cd00995">
    <property type="entry name" value="PBP2_NikA_DppA_OppA_like"/>
    <property type="match status" value="1"/>
</dbReference>